<reference evidence="5" key="1">
    <citation type="journal article" date="2020" name="Cell">
        <title>Large-Scale Comparative Analyses of Tick Genomes Elucidate Their Genetic Diversity and Vector Capacities.</title>
        <authorList>
            <consortium name="Tick Genome and Microbiome Consortium (TIGMIC)"/>
            <person name="Jia N."/>
            <person name="Wang J."/>
            <person name="Shi W."/>
            <person name="Du L."/>
            <person name="Sun Y."/>
            <person name="Zhan W."/>
            <person name="Jiang J.F."/>
            <person name="Wang Q."/>
            <person name="Zhang B."/>
            <person name="Ji P."/>
            <person name="Bell-Sakyi L."/>
            <person name="Cui X.M."/>
            <person name="Yuan T.T."/>
            <person name="Jiang B.G."/>
            <person name="Yang W.F."/>
            <person name="Lam T.T."/>
            <person name="Chang Q.C."/>
            <person name="Ding S.J."/>
            <person name="Wang X.J."/>
            <person name="Zhu J.G."/>
            <person name="Ruan X.D."/>
            <person name="Zhao L."/>
            <person name="Wei J.T."/>
            <person name="Ye R.Z."/>
            <person name="Que T.C."/>
            <person name="Du C.H."/>
            <person name="Zhou Y.H."/>
            <person name="Cheng J.X."/>
            <person name="Dai P.F."/>
            <person name="Guo W.B."/>
            <person name="Han X.H."/>
            <person name="Huang E.J."/>
            <person name="Li L.F."/>
            <person name="Wei W."/>
            <person name="Gao Y.C."/>
            <person name="Liu J.Z."/>
            <person name="Shao H.Z."/>
            <person name="Wang X."/>
            <person name="Wang C.C."/>
            <person name="Yang T.C."/>
            <person name="Huo Q.B."/>
            <person name="Li W."/>
            <person name="Chen H.Y."/>
            <person name="Chen S.E."/>
            <person name="Zhou L.G."/>
            <person name="Ni X.B."/>
            <person name="Tian J.H."/>
            <person name="Sheng Y."/>
            <person name="Liu T."/>
            <person name="Pan Y.S."/>
            <person name="Xia L.Y."/>
            <person name="Li J."/>
            <person name="Zhao F."/>
            <person name="Cao W.C."/>
        </authorList>
    </citation>
    <scope>NUCLEOTIDE SEQUENCE</scope>
    <source>
        <strain evidence="5">Rmic-2018</strain>
    </source>
</reference>
<evidence type="ECO:0000256" key="2">
    <source>
        <dbReference type="ARBA" id="ARBA00022448"/>
    </source>
</evidence>
<accession>A0A9J6EV58</accession>
<dbReference type="VEuPathDB" id="VectorBase:LOC119180326"/>
<dbReference type="EMBL" id="JABSTU010000002">
    <property type="protein sequence ID" value="KAH8038116.1"/>
    <property type="molecule type" value="Genomic_DNA"/>
</dbReference>
<keyword evidence="3" id="KW-0539">Nucleus</keyword>
<evidence type="ECO:0000256" key="3">
    <source>
        <dbReference type="ARBA" id="ARBA00023242"/>
    </source>
</evidence>
<dbReference type="Gene3D" id="1.25.40.450">
    <property type="entry name" value="Nucleoporin, helical domain, N-terminal subdomain"/>
    <property type="match status" value="1"/>
</dbReference>
<gene>
    <name evidence="5" type="ORF">HPB51_022350</name>
</gene>
<dbReference type="AlphaFoldDB" id="A0A9J6EV58"/>
<comment type="subcellular location">
    <subcellularLocation>
        <location evidence="1">Nucleus</location>
    </subcellularLocation>
</comment>
<name>A0A9J6EV58_RHIMP</name>
<sequence length="141" mass="15505">MQPVPGVRPLATTPMVGPQLPLGTACGLLTSCSHYAGVIDLGLSLAKQVDPQGLALHFYQQGERPEDERGRQAYAARIECYKIWNAGTGTLFIAASCMVKSELWLLSFHGPFKLRNKSEDRAIGWLSGIVQETFRPFLPFV</sequence>
<keyword evidence="2" id="KW-0813">Transport</keyword>
<dbReference type="GO" id="GO:0017056">
    <property type="term" value="F:structural constituent of nuclear pore"/>
    <property type="evidence" value="ECO:0007669"/>
    <property type="project" value="InterPro"/>
</dbReference>
<dbReference type="GO" id="GO:0000972">
    <property type="term" value="P:transcription-dependent tethering of RNA polymerase II gene DNA at nuclear periphery"/>
    <property type="evidence" value="ECO:0007669"/>
    <property type="project" value="TreeGrafter"/>
</dbReference>
<dbReference type="InterPro" id="IPR007187">
    <property type="entry name" value="Nucleoporin_Nup133/Nup155_C"/>
</dbReference>
<evidence type="ECO:0000313" key="6">
    <source>
        <dbReference type="Proteomes" id="UP000821866"/>
    </source>
</evidence>
<dbReference type="PANTHER" id="PTHR10350">
    <property type="entry name" value="NUCLEAR PORE COMPLEX PROTEIN NUP155"/>
    <property type="match status" value="1"/>
</dbReference>
<keyword evidence="6" id="KW-1185">Reference proteome</keyword>
<dbReference type="Proteomes" id="UP000821866">
    <property type="component" value="Chromosome 10"/>
</dbReference>
<dbReference type="GO" id="GO:0006606">
    <property type="term" value="P:protein import into nucleus"/>
    <property type="evidence" value="ECO:0007669"/>
    <property type="project" value="TreeGrafter"/>
</dbReference>
<dbReference type="PANTHER" id="PTHR10350:SF6">
    <property type="entry name" value="NUCLEAR PORE COMPLEX PROTEIN NUP155"/>
    <property type="match status" value="1"/>
</dbReference>
<organism evidence="5 6">
    <name type="scientific">Rhipicephalus microplus</name>
    <name type="common">Cattle tick</name>
    <name type="synonym">Boophilus microplus</name>
    <dbReference type="NCBI Taxonomy" id="6941"/>
    <lineage>
        <taxon>Eukaryota</taxon>
        <taxon>Metazoa</taxon>
        <taxon>Ecdysozoa</taxon>
        <taxon>Arthropoda</taxon>
        <taxon>Chelicerata</taxon>
        <taxon>Arachnida</taxon>
        <taxon>Acari</taxon>
        <taxon>Parasitiformes</taxon>
        <taxon>Ixodida</taxon>
        <taxon>Ixodoidea</taxon>
        <taxon>Ixodidae</taxon>
        <taxon>Rhipicephalinae</taxon>
        <taxon>Rhipicephalus</taxon>
        <taxon>Boophilus</taxon>
    </lineage>
</organism>
<dbReference type="GO" id="GO:0036228">
    <property type="term" value="P:protein localization to nuclear inner membrane"/>
    <property type="evidence" value="ECO:0007669"/>
    <property type="project" value="TreeGrafter"/>
</dbReference>
<evidence type="ECO:0000259" key="4">
    <source>
        <dbReference type="Pfam" id="PF03177"/>
    </source>
</evidence>
<dbReference type="GO" id="GO:0006405">
    <property type="term" value="P:RNA export from nucleus"/>
    <property type="evidence" value="ECO:0007669"/>
    <property type="project" value="TreeGrafter"/>
</dbReference>
<dbReference type="InterPro" id="IPR042533">
    <property type="entry name" value="Nucleoporin_Nup155_C_1"/>
</dbReference>
<protein>
    <recommendedName>
        <fullName evidence="4">Nucleoporin Nup133/Nup155-like C-terminal domain-containing protein</fullName>
    </recommendedName>
</protein>
<dbReference type="GO" id="GO:0044611">
    <property type="term" value="C:nuclear pore inner ring"/>
    <property type="evidence" value="ECO:0007669"/>
    <property type="project" value="TreeGrafter"/>
</dbReference>
<feature type="domain" description="Nucleoporin Nup133/Nup155-like C-terminal" evidence="4">
    <location>
        <begin position="22"/>
        <end position="83"/>
    </location>
</feature>
<reference evidence="5" key="2">
    <citation type="submission" date="2021-09" db="EMBL/GenBank/DDBJ databases">
        <authorList>
            <person name="Jia N."/>
            <person name="Wang J."/>
            <person name="Shi W."/>
            <person name="Du L."/>
            <person name="Sun Y."/>
            <person name="Zhan W."/>
            <person name="Jiang J."/>
            <person name="Wang Q."/>
            <person name="Zhang B."/>
            <person name="Ji P."/>
            <person name="Sakyi L.B."/>
            <person name="Cui X."/>
            <person name="Yuan T."/>
            <person name="Jiang B."/>
            <person name="Yang W."/>
            <person name="Lam T.T.-Y."/>
            <person name="Chang Q."/>
            <person name="Ding S."/>
            <person name="Wang X."/>
            <person name="Zhu J."/>
            <person name="Ruan X."/>
            <person name="Zhao L."/>
            <person name="Wei J."/>
            <person name="Que T."/>
            <person name="Du C."/>
            <person name="Cheng J."/>
            <person name="Dai P."/>
            <person name="Han X."/>
            <person name="Huang E."/>
            <person name="Gao Y."/>
            <person name="Liu J."/>
            <person name="Shao H."/>
            <person name="Ye R."/>
            <person name="Li L."/>
            <person name="Wei W."/>
            <person name="Wang X."/>
            <person name="Wang C."/>
            <person name="Huo Q."/>
            <person name="Li W."/>
            <person name="Guo W."/>
            <person name="Chen H."/>
            <person name="Chen S."/>
            <person name="Zhou L."/>
            <person name="Zhou L."/>
            <person name="Ni X."/>
            <person name="Tian J."/>
            <person name="Zhou Y."/>
            <person name="Sheng Y."/>
            <person name="Liu T."/>
            <person name="Pan Y."/>
            <person name="Xia L."/>
            <person name="Li J."/>
            <person name="Zhao F."/>
            <person name="Cao W."/>
        </authorList>
    </citation>
    <scope>NUCLEOTIDE SEQUENCE</scope>
    <source>
        <strain evidence="5">Rmic-2018</strain>
        <tissue evidence="5">Larvae</tissue>
    </source>
</reference>
<comment type="caution">
    <text evidence="5">The sequence shown here is derived from an EMBL/GenBank/DDBJ whole genome shotgun (WGS) entry which is preliminary data.</text>
</comment>
<dbReference type="InterPro" id="IPR004870">
    <property type="entry name" value="Nucleoporin_Nup155"/>
</dbReference>
<evidence type="ECO:0000256" key="1">
    <source>
        <dbReference type="ARBA" id="ARBA00004123"/>
    </source>
</evidence>
<evidence type="ECO:0000313" key="5">
    <source>
        <dbReference type="EMBL" id="KAH8038116.1"/>
    </source>
</evidence>
<dbReference type="Pfam" id="PF03177">
    <property type="entry name" value="Nucleoporin_C"/>
    <property type="match status" value="1"/>
</dbReference>
<proteinExistence type="predicted"/>